<dbReference type="GO" id="GO:0043625">
    <property type="term" value="C:delta DNA polymerase complex"/>
    <property type="evidence" value="ECO:0007669"/>
    <property type="project" value="TreeGrafter"/>
</dbReference>
<reference evidence="6" key="1">
    <citation type="journal article" date="2020" name="Nature">
        <title>Giant virus diversity and host interactions through global metagenomics.</title>
        <authorList>
            <person name="Schulz F."/>
            <person name="Roux S."/>
            <person name="Paez-Espino D."/>
            <person name="Jungbluth S."/>
            <person name="Walsh D.A."/>
            <person name="Denef V.J."/>
            <person name="McMahon K.D."/>
            <person name="Konstantinidis K.T."/>
            <person name="Eloe-Fadrosh E.A."/>
            <person name="Kyrpides N.C."/>
            <person name="Woyke T."/>
        </authorList>
    </citation>
    <scope>NUCLEOTIDE SEQUENCE</scope>
    <source>
        <strain evidence="6">GVMAG-M-3300023184-184</strain>
    </source>
</reference>
<keyword evidence="2" id="KW-0808">Transferase</keyword>
<feature type="domain" description="DNA-directed DNA polymerase family B multifunctional" evidence="5">
    <location>
        <begin position="135"/>
        <end position="226"/>
    </location>
</feature>
<name>A0A6C0HZK1_9ZZZZ</name>
<dbReference type="PANTHER" id="PTHR10322">
    <property type="entry name" value="DNA POLYMERASE CATALYTIC SUBUNIT"/>
    <property type="match status" value="1"/>
</dbReference>
<keyword evidence="3" id="KW-0548">Nucleotidyltransferase</keyword>
<dbReference type="EMBL" id="MN740061">
    <property type="protein sequence ID" value="QHT86181.1"/>
    <property type="molecule type" value="Genomic_DNA"/>
</dbReference>
<proteinExistence type="predicted"/>
<evidence type="ECO:0000259" key="5">
    <source>
        <dbReference type="Pfam" id="PF00136"/>
    </source>
</evidence>
<dbReference type="AlphaFoldDB" id="A0A6C0HZK1"/>
<evidence type="ECO:0000256" key="1">
    <source>
        <dbReference type="ARBA" id="ARBA00012417"/>
    </source>
</evidence>
<evidence type="ECO:0000313" key="6">
    <source>
        <dbReference type="EMBL" id="QHT86181.1"/>
    </source>
</evidence>
<dbReference type="Pfam" id="PF00136">
    <property type="entry name" value="DNA_pol_B"/>
    <property type="match status" value="1"/>
</dbReference>
<accession>A0A6C0HZK1</accession>
<sequence>MYKSCGQDGIVSNKIGRRGVLLNRRDSSIFVRNLYEKVVTKIMDREDRDEILYFILQEFNRLCSNSVPYKDFVVTKSVGNTNNLIESDDNCRIESDDNCSRSILEPYIDEKGKEKIKIGDYIAPKLPKDPKEREKQFKLKDALTIKEYYERCLPAQVQLAEKMKRRGQLVQTGSRLEFLVTDIENHTAKQYEKLESMEYFLEHSSVLTVDFFYYIKIAINSMDEILNIAFSKNDGRYSKPFKKDFIKEQYIFRYKKRRAVIEQIKNLFKPKISIG</sequence>
<keyword evidence="4" id="KW-0239">DNA-directed DNA polymerase</keyword>
<dbReference type="InterPro" id="IPR042087">
    <property type="entry name" value="DNA_pol_B_thumb"/>
</dbReference>
<dbReference type="InterPro" id="IPR050240">
    <property type="entry name" value="DNA_pol_type-B"/>
</dbReference>
<dbReference type="GO" id="GO:0003677">
    <property type="term" value="F:DNA binding"/>
    <property type="evidence" value="ECO:0007669"/>
    <property type="project" value="InterPro"/>
</dbReference>
<dbReference type="GO" id="GO:0006297">
    <property type="term" value="P:nucleotide-excision repair, DNA gap filling"/>
    <property type="evidence" value="ECO:0007669"/>
    <property type="project" value="TreeGrafter"/>
</dbReference>
<dbReference type="Gene3D" id="1.10.132.60">
    <property type="entry name" value="DNA polymerase family B, C-terminal domain"/>
    <property type="match status" value="1"/>
</dbReference>
<evidence type="ECO:0000256" key="4">
    <source>
        <dbReference type="ARBA" id="ARBA00022932"/>
    </source>
</evidence>
<dbReference type="SUPFAM" id="SSF56672">
    <property type="entry name" value="DNA/RNA polymerases"/>
    <property type="match status" value="1"/>
</dbReference>
<dbReference type="GO" id="GO:0045004">
    <property type="term" value="P:DNA replication proofreading"/>
    <property type="evidence" value="ECO:0007669"/>
    <property type="project" value="TreeGrafter"/>
</dbReference>
<organism evidence="6">
    <name type="scientific">viral metagenome</name>
    <dbReference type="NCBI Taxonomy" id="1070528"/>
    <lineage>
        <taxon>unclassified sequences</taxon>
        <taxon>metagenomes</taxon>
        <taxon>organismal metagenomes</taxon>
    </lineage>
</organism>
<dbReference type="PANTHER" id="PTHR10322:SF23">
    <property type="entry name" value="DNA POLYMERASE DELTA CATALYTIC SUBUNIT"/>
    <property type="match status" value="1"/>
</dbReference>
<dbReference type="GO" id="GO:0006287">
    <property type="term" value="P:base-excision repair, gap-filling"/>
    <property type="evidence" value="ECO:0007669"/>
    <property type="project" value="TreeGrafter"/>
</dbReference>
<dbReference type="InterPro" id="IPR006134">
    <property type="entry name" value="DNA-dir_DNA_pol_B_multi_dom"/>
</dbReference>
<evidence type="ECO:0000256" key="3">
    <source>
        <dbReference type="ARBA" id="ARBA00022695"/>
    </source>
</evidence>
<evidence type="ECO:0000256" key="2">
    <source>
        <dbReference type="ARBA" id="ARBA00022679"/>
    </source>
</evidence>
<dbReference type="GO" id="GO:0003887">
    <property type="term" value="F:DNA-directed DNA polymerase activity"/>
    <property type="evidence" value="ECO:0007669"/>
    <property type="project" value="UniProtKB-KW"/>
</dbReference>
<dbReference type="InterPro" id="IPR043502">
    <property type="entry name" value="DNA/RNA_pol_sf"/>
</dbReference>
<dbReference type="GO" id="GO:0008296">
    <property type="term" value="F:3'-5'-DNA exonuclease activity"/>
    <property type="evidence" value="ECO:0007669"/>
    <property type="project" value="TreeGrafter"/>
</dbReference>
<dbReference type="EC" id="2.7.7.7" evidence="1"/>
<dbReference type="GO" id="GO:0000166">
    <property type="term" value="F:nucleotide binding"/>
    <property type="evidence" value="ECO:0007669"/>
    <property type="project" value="InterPro"/>
</dbReference>
<protein>
    <recommendedName>
        <fullName evidence="1">DNA-directed DNA polymerase</fullName>
        <ecNumber evidence="1">2.7.7.7</ecNumber>
    </recommendedName>
</protein>